<dbReference type="InterPro" id="IPR025668">
    <property type="entry name" value="Tnp_DDE_dom"/>
</dbReference>
<evidence type="ECO:0000259" key="1">
    <source>
        <dbReference type="Pfam" id="PF05598"/>
    </source>
</evidence>
<name>A0A644Y693_9ZZZZ</name>
<dbReference type="Pfam" id="PF13751">
    <property type="entry name" value="DDE_Tnp_1_6"/>
    <property type="match status" value="1"/>
</dbReference>
<accession>A0A644Y693</accession>
<evidence type="ECO:0000259" key="2">
    <source>
        <dbReference type="Pfam" id="PF13751"/>
    </source>
</evidence>
<dbReference type="NCBIfam" id="NF033551">
    <property type="entry name" value="transpos_IS1182"/>
    <property type="match status" value="1"/>
</dbReference>
<dbReference type="InterPro" id="IPR008490">
    <property type="entry name" value="Transposase_InsH_N"/>
</dbReference>
<dbReference type="AlphaFoldDB" id="A0A644Y693"/>
<dbReference type="InterPro" id="IPR047629">
    <property type="entry name" value="IS1182_transpos"/>
</dbReference>
<organism evidence="3">
    <name type="scientific">bioreactor metagenome</name>
    <dbReference type="NCBI Taxonomy" id="1076179"/>
    <lineage>
        <taxon>unclassified sequences</taxon>
        <taxon>metagenomes</taxon>
        <taxon>ecological metagenomes</taxon>
    </lineage>
</organism>
<dbReference type="EMBL" id="VSSQ01004181">
    <property type="protein sequence ID" value="MPM24076.1"/>
    <property type="molecule type" value="Genomic_DNA"/>
</dbReference>
<sequence>MLKNKPKQLSLYSILYNRIPKNHILKLINDAVDFGFINKLLEKSYCKYYGRPAKEPELMTRLLVLQYLYNLSDERVIEEASLNLAYMWFLGINPEEELPHPSLLAKFRTIRLKETTLDDIIQEVVRQCIEKGIIKGSSISIDATHTEANTVKKVPERIMKHLAKKIFKNMGEEIGTVPDQIDTNIPNYKEIEDHNIAKQTMKNYLEKTIENVESSVDLTVAPKTVEIIEEAKQILNSPKFIEQKGIRSLVDKDARVGCKSKTDSFFGYKVEFAMIPEERIITAVNVQDGAYVDGTDFKELYEKTKNCGVEIKEAYGDKAYFRKPILDFLKEEKVKAYIPVSESVYKLDDSKFSYNKDSDQWTCEMGNCTANKKKSKKKDRESYYYYFKKEDCKNCPKREECLYKGKVRKILEITVNTTAFYEYSKFTKLEGFLEKYKMRASHEWKNGEMKRFHGMDRARGYGLRSMGTQAKLTALVVNLKRIASILSSRSTCFIAIIEELWLLPKKVQIAG</sequence>
<comment type="caution">
    <text evidence="3">The sequence shown here is derived from an EMBL/GenBank/DDBJ whole genome shotgun (WGS) entry which is preliminary data.</text>
</comment>
<gene>
    <name evidence="3" type="ORF">SDC9_70557</name>
</gene>
<evidence type="ECO:0000313" key="3">
    <source>
        <dbReference type="EMBL" id="MPM24076.1"/>
    </source>
</evidence>
<dbReference type="Pfam" id="PF05598">
    <property type="entry name" value="DUF772"/>
    <property type="match status" value="1"/>
</dbReference>
<dbReference type="PANTHER" id="PTHR33408:SF2">
    <property type="entry name" value="TRANSPOSASE DDE DOMAIN-CONTAINING PROTEIN"/>
    <property type="match status" value="1"/>
</dbReference>
<dbReference type="PANTHER" id="PTHR33408">
    <property type="entry name" value="TRANSPOSASE"/>
    <property type="match status" value="1"/>
</dbReference>
<feature type="domain" description="Transposase DDE" evidence="2">
    <location>
        <begin position="362"/>
        <end position="482"/>
    </location>
</feature>
<reference evidence="3" key="1">
    <citation type="submission" date="2019-08" db="EMBL/GenBank/DDBJ databases">
        <authorList>
            <person name="Kucharzyk K."/>
            <person name="Murdoch R.W."/>
            <person name="Higgins S."/>
            <person name="Loffler F."/>
        </authorList>
    </citation>
    <scope>NUCLEOTIDE SEQUENCE</scope>
</reference>
<protein>
    <submittedName>
        <fullName evidence="3">IS1182 family transposase ISBch1</fullName>
    </submittedName>
</protein>
<proteinExistence type="predicted"/>
<feature type="domain" description="Transposase InsH N-terminal" evidence="1">
    <location>
        <begin position="15"/>
        <end position="109"/>
    </location>
</feature>